<dbReference type="Pfam" id="PF18130">
    <property type="entry name" value="ATPgrasp_N"/>
    <property type="match status" value="1"/>
</dbReference>
<organism evidence="7 8">
    <name type="scientific">Chloropicon roscoffensis</name>
    <dbReference type="NCBI Taxonomy" id="1461544"/>
    <lineage>
        <taxon>Eukaryota</taxon>
        <taxon>Viridiplantae</taxon>
        <taxon>Chlorophyta</taxon>
        <taxon>Chloropicophyceae</taxon>
        <taxon>Chloropicales</taxon>
        <taxon>Chloropicaceae</taxon>
        <taxon>Chloropicon</taxon>
    </lineage>
</organism>
<dbReference type="Gene3D" id="3.40.50.20">
    <property type="match status" value="1"/>
</dbReference>
<evidence type="ECO:0000256" key="2">
    <source>
        <dbReference type="ARBA" id="ARBA00022741"/>
    </source>
</evidence>
<feature type="region of interest" description="Disordered" evidence="5">
    <location>
        <begin position="1"/>
        <end position="56"/>
    </location>
</feature>
<keyword evidence="2 4" id="KW-0547">Nucleotide-binding</keyword>
<proteinExistence type="predicted"/>
<evidence type="ECO:0000256" key="3">
    <source>
        <dbReference type="ARBA" id="ARBA00022840"/>
    </source>
</evidence>
<evidence type="ECO:0000256" key="1">
    <source>
        <dbReference type="ARBA" id="ARBA00022598"/>
    </source>
</evidence>
<dbReference type="InterPro" id="IPR011761">
    <property type="entry name" value="ATP-grasp"/>
</dbReference>
<dbReference type="InterPro" id="IPR041472">
    <property type="entry name" value="BL00235/CARNS1_N"/>
</dbReference>
<dbReference type="PROSITE" id="PS50975">
    <property type="entry name" value="ATP_GRASP"/>
    <property type="match status" value="1"/>
</dbReference>
<dbReference type="GO" id="GO:0046872">
    <property type="term" value="F:metal ion binding"/>
    <property type="evidence" value="ECO:0007669"/>
    <property type="project" value="InterPro"/>
</dbReference>
<keyword evidence="1" id="KW-0436">Ligase</keyword>
<dbReference type="PANTHER" id="PTHR43585">
    <property type="entry name" value="FUMIPYRROLE BIOSYNTHESIS PROTEIN C"/>
    <property type="match status" value="1"/>
</dbReference>
<dbReference type="Pfam" id="PF13535">
    <property type="entry name" value="ATP-grasp_4"/>
    <property type="match status" value="1"/>
</dbReference>
<dbReference type="Gene3D" id="3.30.470.20">
    <property type="entry name" value="ATP-grasp fold, B domain"/>
    <property type="match status" value="1"/>
</dbReference>
<evidence type="ECO:0000256" key="5">
    <source>
        <dbReference type="SAM" id="MobiDB-lite"/>
    </source>
</evidence>
<feature type="domain" description="ATP-grasp" evidence="6">
    <location>
        <begin position="295"/>
        <end position="511"/>
    </location>
</feature>
<accession>A0AAX4P2G7</accession>
<keyword evidence="3 4" id="KW-0067">ATP-binding</keyword>
<evidence type="ECO:0000313" key="7">
    <source>
        <dbReference type="EMBL" id="WZN60114.1"/>
    </source>
</evidence>
<dbReference type="Proteomes" id="UP001472866">
    <property type="component" value="Chromosome 02"/>
</dbReference>
<evidence type="ECO:0000313" key="8">
    <source>
        <dbReference type="Proteomes" id="UP001472866"/>
    </source>
</evidence>
<dbReference type="GO" id="GO:0016874">
    <property type="term" value="F:ligase activity"/>
    <property type="evidence" value="ECO:0007669"/>
    <property type="project" value="UniProtKB-KW"/>
</dbReference>
<protein>
    <submittedName>
        <fullName evidence="7">Carnosine synthase</fullName>
    </submittedName>
</protein>
<name>A0AAX4P2G7_9CHLO</name>
<dbReference type="EMBL" id="CP151502">
    <property type="protein sequence ID" value="WZN60114.1"/>
    <property type="molecule type" value="Genomic_DNA"/>
</dbReference>
<evidence type="ECO:0000256" key="4">
    <source>
        <dbReference type="PROSITE-ProRule" id="PRU00409"/>
    </source>
</evidence>
<sequence length="610" mass="65555">MLSLKIKKEKEEAAANGGGLSSAMGGLAISRRNTNKFEDEDADSAPATPVGYSKTGNPLVDYATSVKSTRDPVEFAPQSVEDAVFSSSFGAKTNAFSGGAAAVAAPSPGSLKSNFLTEEVLQALPRPLSPAERERNIRQSKQTPTFELVRKVNKYKELINSPTSEGQGLRRQLLSGAVVVIVCAGYSGKRFIYERAKALGVRLVVVDGPDSWSQTLLEDGVIEKYVPLDMSNPPAVYNEALKIISEVDREVGGIDGICTFYEIAVPLVARLTEALGLPGNPSKAIECARDKYSTRKALETAGLPTPSSFMIYSAEDLPKAAECVGFPAVIKPINGAASLGVVKVTSLADLIASYAKVLEVLRTCSVEDVHGTSQGSEPAGEDGKLVREVMMEQYLDGDEVDVDIILSDGKVTYAKVTDNLPTLEPWFNETGAVTPSLLPRRKQEELVEVSKKMLKAIGLTSGVMHVELKYTTTNGPQLIEVNSRMGGGPVRDMNLDVWGVDLVEEHLMCSVGLPSLPPIPEEPIMCIGQYSVNAARSGVVGEEIEAELERNRGLPDVIKVEPFVSAGDKVVGFEDGMPNWICDIMVKKATAEEALAYVKKLDAEFKQPIK</sequence>
<dbReference type="InterPro" id="IPR052032">
    <property type="entry name" value="ATP-dep_AA_Ligase"/>
</dbReference>
<dbReference type="GO" id="GO:0005524">
    <property type="term" value="F:ATP binding"/>
    <property type="evidence" value="ECO:0007669"/>
    <property type="project" value="UniProtKB-UniRule"/>
</dbReference>
<evidence type="ECO:0000259" key="6">
    <source>
        <dbReference type="PROSITE" id="PS50975"/>
    </source>
</evidence>
<dbReference type="PANTHER" id="PTHR43585:SF2">
    <property type="entry name" value="ATP-GRASP ENZYME FSQD"/>
    <property type="match status" value="1"/>
</dbReference>
<feature type="compositionally biased region" description="Basic and acidic residues" evidence="5">
    <location>
        <begin position="1"/>
        <end position="13"/>
    </location>
</feature>
<dbReference type="AlphaFoldDB" id="A0AAX4P2G7"/>
<gene>
    <name evidence="7" type="ORF">HKI87_02g16420</name>
</gene>
<reference evidence="7 8" key="1">
    <citation type="submission" date="2024-03" db="EMBL/GenBank/DDBJ databases">
        <title>Complete genome sequence of the green alga Chloropicon roscoffensis RCC1871.</title>
        <authorList>
            <person name="Lemieux C."/>
            <person name="Pombert J.-F."/>
            <person name="Otis C."/>
            <person name="Turmel M."/>
        </authorList>
    </citation>
    <scope>NUCLEOTIDE SEQUENCE [LARGE SCALE GENOMIC DNA]</scope>
    <source>
        <strain evidence="7 8">RCC1871</strain>
    </source>
</reference>
<keyword evidence="8" id="KW-1185">Reference proteome</keyword>
<dbReference type="SUPFAM" id="SSF56059">
    <property type="entry name" value="Glutathione synthetase ATP-binding domain-like"/>
    <property type="match status" value="1"/>
</dbReference>